<keyword evidence="2" id="KW-1185">Reference proteome</keyword>
<dbReference type="EMBL" id="JADWND010000008">
    <property type="protein sequence ID" value="MBJ8382696.1"/>
    <property type="molecule type" value="Genomic_DNA"/>
</dbReference>
<proteinExistence type="predicted"/>
<evidence type="ECO:0000313" key="2">
    <source>
        <dbReference type="Proteomes" id="UP000746649"/>
    </source>
</evidence>
<evidence type="ECO:0000313" key="1">
    <source>
        <dbReference type="EMBL" id="MBJ8382696.1"/>
    </source>
</evidence>
<comment type="caution">
    <text evidence="1">The sequence shown here is derived from an EMBL/GenBank/DDBJ whole genome shotgun (WGS) entry which is preliminary data.</text>
</comment>
<protein>
    <submittedName>
        <fullName evidence="1">Uncharacterized protein</fullName>
    </submittedName>
</protein>
<name>A0ABS0ZV78_9ENTR</name>
<dbReference type="Proteomes" id="UP000746649">
    <property type="component" value="Unassembled WGS sequence"/>
</dbReference>
<accession>A0ABS0ZV78</accession>
<reference evidence="1 2" key="1">
    <citation type="submission" date="2020-11" db="EMBL/GenBank/DDBJ databases">
        <title>Enhanced detection system for hospital associated transmission using whole genome sequencing surveillance.</title>
        <authorList>
            <person name="Harrison L.H."/>
            <person name="Van Tyne D."/>
            <person name="Marsh J.W."/>
            <person name="Griffith M.P."/>
            <person name="Snyder D.J."/>
            <person name="Cooper V.S."/>
            <person name="Mustapha M."/>
        </authorList>
    </citation>
    <scope>NUCLEOTIDE SEQUENCE [LARGE SCALE GENOMIC DNA]</scope>
    <source>
        <strain evidence="1 2">CB00117</strain>
    </source>
</reference>
<sequence length="106" mass="12442">MRISSLCGFIILPVLLYFLIGVDKQPYYEEGDTPWVPVFFIKHTISSKLIFEIPVSPAVILRDTSLTQIEYNEFYNYCQVRYGTKIPKCRKQIKKKLLINGFYIPE</sequence>
<organism evidence="1 2">
    <name type="scientific">Citrobacter sedlakii</name>
    <dbReference type="NCBI Taxonomy" id="67826"/>
    <lineage>
        <taxon>Bacteria</taxon>
        <taxon>Pseudomonadati</taxon>
        <taxon>Pseudomonadota</taxon>
        <taxon>Gammaproteobacteria</taxon>
        <taxon>Enterobacterales</taxon>
        <taxon>Enterobacteriaceae</taxon>
        <taxon>Citrobacter</taxon>
        <taxon>Citrobacter freundii complex</taxon>
    </lineage>
</organism>
<dbReference type="RefSeq" id="WP_200035737.1">
    <property type="nucleotide sequence ID" value="NZ_JADWND010000008.1"/>
</dbReference>
<gene>
    <name evidence="1" type="ORF">I6M88_17195</name>
</gene>